<dbReference type="GO" id="GO:0000902">
    <property type="term" value="P:cell morphogenesis"/>
    <property type="evidence" value="ECO:0007669"/>
    <property type="project" value="InterPro"/>
</dbReference>
<evidence type="ECO:0000313" key="2">
    <source>
        <dbReference type="EMBL" id="JAS29161.1"/>
    </source>
</evidence>
<dbReference type="AlphaFoldDB" id="A0A1B6DU14"/>
<name>A0A1B6DU14_9HEMI</name>
<evidence type="ECO:0000259" key="1">
    <source>
        <dbReference type="Pfam" id="PF14228"/>
    </source>
</evidence>
<dbReference type="Pfam" id="PF14228">
    <property type="entry name" value="MOR2-PAG1_mid"/>
    <property type="match status" value="1"/>
</dbReference>
<gene>
    <name evidence="2" type="ORF">g.39591</name>
</gene>
<dbReference type="InterPro" id="IPR039867">
    <property type="entry name" value="Furry/Tao3/Mor2"/>
</dbReference>
<dbReference type="EMBL" id="GEDC01008137">
    <property type="protein sequence ID" value="JAS29161.1"/>
    <property type="molecule type" value="Transcribed_RNA"/>
</dbReference>
<organism evidence="2">
    <name type="scientific">Clastoptera arizonana</name>
    <name type="common">Arizona spittle bug</name>
    <dbReference type="NCBI Taxonomy" id="38151"/>
    <lineage>
        <taxon>Eukaryota</taxon>
        <taxon>Metazoa</taxon>
        <taxon>Ecdysozoa</taxon>
        <taxon>Arthropoda</taxon>
        <taxon>Hexapoda</taxon>
        <taxon>Insecta</taxon>
        <taxon>Pterygota</taxon>
        <taxon>Neoptera</taxon>
        <taxon>Paraneoptera</taxon>
        <taxon>Hemiptera</taxon>
        <taxon>Auchenorrhyncha</taxon>
        <taxon>Cercopoidea</taxon>
        <taxon>Clastopteridae</taxon>
        <taxon>Clastoptera</taxon>
    </lineage>
</organism>
<proteinExistence type="predicted"/>
<dbReference type="PANTHER" id="PTHR12295">
    <property type="entry name" value="FURRY-RELATED"/>
    <property type="match status" value="1"/>
</dbReference>
<dbReference type="PANTHER" id="PTHR12295:SF30">
    <property type="entry name" value="PROTEIN FURRY"/>
    <property type="match status" value="1"/>
</dbReference>
<reference evidence="2" key="1">
    <citation type="submission" date="2015-12" db="EMBL/GenBank/DDBJ databases">
        <title>De novo transcriptome assembly of four potential Pierce s Disease insect vectors from Arizona vineyards.</title>
        <authorList>
            <person name="Tassone E.E."/>
        </authorList>
    </citation>
    <scope>NUCLEOTIDE SEQUENCE</scope>
</reference>
<dbReference type="GO" id="GO:0030427">
    <property type="term" value="C:site of polarized growth"/>
    <property type="evidence" value="ECO:0007669"/>
    <property type="project" value="TreeGrafter"/>
</dbReference>
<feature type="domain" description="Cell morphogenesis central region" evidence="1">
    <location>
        <begin position="5"/>
        <end position="66"/>
    </location>
</feature>
<sequence>MIFVYRCNVAVMLLTDVVVDIADLDWSIHVPLMLHILFLGMDHSRTLVHEHCKQLLLNLLLVLADHSDHLSVAQILLNRKTAQLGLGLPTPPLQLLIHNFTGKYIL</sequence>
<protein>
    <recommendedName>
        <fullName evidence="1">Cell morphogenesis central region domain-containing protein</fullName>
    </recommendedName>
</protein>
<accession>A0A1B6DU14</accession>
<dbReference type="InterPro" id="IPR029473">
    <property type="entry name" value="MOR2-PAG1_mid"/>
</dbReference>
<dbReference type="GO" id="GO:0005938">
    <property type="term" value="C:cell cortex"/>
    <property type="evidence" value="ECO:0007669"/>
    <property type="project" value="TreeGrafter"/>
</dbReference>
<dbReference type="GO" id="GO:0031175">
    <property type="term" value="P:neuron projection development"/>
    <property type="evidence" value="ECO:0007669"/>
    <property type="project" value="TreeGrafter"/>
</dbReference>